<accession>A0A6S7D486</accession>
<keyword evidence="2" id="KW-1185">Reference proteome</keyword>
<dbReference type="RefSeq" id="WP_175106449.1">
    <property type="nucleotide sequence ID" value="NZ_CADIKM010000021.1"/>
</dbReference>
<dbReference type="InterPro" id="IPR021146">
    <property type="entry name" value="Phage_gp6-like_head-tail"/>
</dbReference>
<dbReference type="CDD" id="cd08054">
    <property type="entry name" value="gp6"/>
    <property type="match status" value="1"/>
</dbReference>
<dbReference type="Pfam" id="PF05135">
    <property type="entry name" value="Phage_connect_1"/>
    <property type="match status" value="1"/>
</dbReference>
<evidence type="ECO:0000313" key="1">
    <source>
        <dbReference type="EMBL" id="CAB3795524.1"/>
    </source>
</evidence>
<sequence length="96" mass="10072">MSDLITLDQAKAQLRIDDTESDTELGEMVTAASALVIGYLKTGTAAAYTVDTVPPHVQTAVKLVLASLYADREGSTDPIGVAVQSILARDRDPALA</sequence>
<dbReference type="Proteomes" id="UP000494115">
    <property type="component" value="Unassembled WGS sequence"/>
</dbReference>
<dbReference type="Gene3D" id="1.10.3230.30">
    <property type="entry name" value="Phage gp6-like head-tail connector protein"/>
    <property type="match status" value="1"/>
</dbReference>
<proteinExistence type="predicted"/>
<dbReference type="InterPro" id="IPR006450">
    <property type="entry name" value="Phage_HK97_gp6-like"/>
</dbReference>
<dbReference type="AlphaFoldDB" id="A0A6S7D486"/>
<organism evidence="1 2">
    <name type="scientific">Pararobbsia alpina</name>
    <dbReference type="NCBI Taxonomy" id="621374"/>
    <lineage>
        <taxon>Bacteria</taxon>
        <taxon>Pseudomonadati</taxon>
        <taxon>Pseudomonadota</taxon>
        <taxon>Betaproteobacteria</taxon>
        <taxon>Burkholderiales</taxon>
        <taxon>Burkholderiaceae</taxon>
        <taxon>Pararobbsia</taxon>
    </lineage>
</organism>
<name>A0A6S7D486_9BURK</name>
<reference evidence="1 2" key="1">
    <citation type="submission" date="2020-04" db="EMBL/GenBank/DDBJ databases">
        <authorList>
            <person name="De Canck E."/>
        </authorList>
    </citation>
    <scope>NUCLEOTIDE SEQUENCE [LARGE SCALE GENOMIC DNA]</scope>
    <source>
        <strain evidence="1 2">LMG 28138</strain>
    </source>
</reference>
<evidence type="ECO:0000313" key="2">
    <source>
        <dbReference type="Proteomes" id="UP000494115"/>
    </source>
</evidence>
<protein>
    <recommendedName>
        <fullName evidence="3">Phage gp6-like head-tail connector protein</fullName>
    </recommendedName>
</protein>
<dbReference type="NCBIfam" id="TIGR01560">
    <property type="entry name" value="put_DNA_pack"/>
    <property type="match status" value="1"/>
</dbReference>
<dbReference type="EMBL" id="CADIKM010000021">
    <property type="protein sequence ID" value="CAB3795524.1"/>
    <property type="molecule type" value="Genomic_DNA"/>
</dbReference>
<gene>
    <name evidence="1" type="ORF">LMG28138_03897</name>
</gene>
<evidence type="ECO:0008006" key="3">
    <source>
        <dbReference type="Google" id="ProtNLM"/>
    </source>
</evidence>